<feature type="domain" description="BMC" evidence="4">
    <location>
        <begin position="96"/>
        <end position="182"/>
    </location>
</feature>
<organism evidence="5 6">
    <name type="scientific">Clostridium malenominatum</name>
    <dbReference type="NCBI Taxonomy" id="1539"/>
    <lineage>
        <taxon>Bacteria</taxon>
        <taxon>Bacillati</taxon>
        <taxon>Bacillota</taxon>
        <taxon>Clostridia</taxon>
        <taxon>Eubacteriales</taxon>
        <taxon>Clostridiaceae</taxon>
        <taxon>Clostridium</taxon>
    </lineage>
</organism>
<dbReference type="Pfam" id="PF00936">
    <property type="entry name" value="BMC"/>
    <property type="match status" value="2"/>
</dbReference>
<dbReference type="PANTHER" id="PTHR33941">
    <property type="entry name" value="PROPANEDIOL UTILIZATION PROTEIN PDUA"/>
    <property type="match status" value="1"/>
</dbReference>
<protein>
    <submittedName>
        <fullName evidence="5">BMC domain-containing protein</fullName>
    </submittedName>
</protein>
<evidence type="ECO:0000313" key="6">
    <source>
        <dbReference type="Proteomes" id="UP001500339"/>
    </source>
</evidence>
<comment type="caution">
    <text evidence="5">The sequence shown here is derived from an EMBL/GenBank/DDBJ whole genome shotgun (WGS) entry which is preliminary data.</text>
</comment>
<dbReference type="PROSITE" id="PS51930">
    <property type="entry name" value="BMC_2"/>
    <property type="match status" value="2"/>
</dbReference>
<comment type="subcellular location">
    <subcellularLocation>
        <location evidence="1">Bacterial microcompartment</location>
    </subcellularLocation>
</comment>
<comment type="similarity">
    <text evidence="3">Belongs to the bacterial microcompartments protein family.</text>
</comment>
<dbReference type="Proteomes" id="UP001500339">
    <property type="component" value="Unassembled WGS sequence"/>
</dbReference>
<reference evidence="6" key="1">
    <citation type="journal article" date="2019" name="Int. J. Syst. Evol. Microbiol.">
        <title>The Global Catalogue of Microorganisms (GCM) 10K type strain sequencing project: providing services to taxonomists for standard genome sequencing and annotation.</title>
        <authorList>
            <consortium name="The Broad Institute Genomics Platform"/>
            <consortium name="The Broad Institute Genome Sequencing Center for Infectious Disease"/>
            <person name="Wu L."/>
            <person name="Ma J."/>
        </authorList>
    </citation>
    <scope>NUCLEOTIDE SEQUENCE [LARGE SCALE GENOMIC DNA]</scope>
    <source>
        <strain evidence="6">JCM 1405</strain>
    </source>
</reference>
<dbReference type="RefSeq" id="WP_343767624.1">
    <property type="nucleotide sequence ID" value="NZ_BAAACF010000001.1"/>
</dbReference>
<name>A0ABP3TZJ7_9CLOT</name>
<evidence type="ECO:0000256" key="2">
    <source>
        <dbReference type="ARBA" id="ARBA00024446"/>
    </source>
</evidence>
<dbReference type="SMART" id="SM00877">
    <property type="entry name" value="BMC"/>
    <property type="match status" value="2"/>
</dbReference>
<dbReference type="CDD" id="cd07053">
    <property type="entry name" value="BMC_PduT_repeat1"/>
    <property type="match status" value="1"/>
</dbReference>
<dbReference type="Gene3D" id="3.30.70.1710">
    <property type="match status" value="2"/>
</dbReference>
<dbReference type="InterPro" id="IPR000249">
    <property type="entry name" value="BMC_dom"/>
</dbReference>
<feature type="domain" description="BMC" evidence="4">
    <location>
        <begin position="4"/>
        <end position="86"/>
    </location>
</feature>
<evidence type="ECO:0000259" key="4">
    <source>
        <dbReference type="PROSITE" id="PS51930"/>
    </source>
</evidence>
<keyword evidence="6" id="KW-1185">Reference proteome</keyword>
<dbReference type="PIRSF" id="PIRSF034834">
    <property type="entry name" value="PduT"/>
    <property type="match status" value="1"/>
</dbReference>
<dbReference type="PANTHER" id="PTHR33941:SF11">
    <property type="entry name" value="BACTERIAL MICROCOMPARTMENT SHELL PROTEIN PDUJ"/>
    <property type="match status" value="1"/>
</dbReference>
<dbReference type="InterPro" id="IPR011238">
    <property type="entry name" value="Micro_shell_prot_PduT"/>
</dbReference>
<dbReference type="InterPro" id="IPR044872">
    <property type="entry name" value="CcmK/CsoS1_BMC"/>
</dbReference>
<accession>A0ABP3TZJ7</accession>
<gene>
    <name evidence="5" type="ORF">GCM10008905_11360</name>
</gene>
<keyword evidence="2" id="KW-1283">Bacterial microcompartment</keyword>
<evidence type="ECO:0000256" key="1">
    <source>
        <dbReference type="ARBA" id="ARBA00024322"/>
    </source>
</evidence>
<dbReference type="EMBL" id="BAAACF010000001">
    <property type="protein sequence ID" value="GAA0721192.1"/>
    <property type="molecule type" value="Genomic_DNA"/>
</dbReference>
<dbReference type="InterPro" id="IPR037233">
    <property type="entry name" value="CcmK-like_sf"/>
</dbReference>
<proteinExistence type="inferred from homology"/>
<dbReference type="CDD" id="cd07054">
    <property type="entry name" value="BMC_PduT_repeat2"/>
    <property type="match status" value="1"/>
</dbReference>
<evidence type="ECO:0000313" key="5">
    <source>
        <dbReference type="EMBL" id="GAA0721192.1"/>
    </source>
</evidence>
<sequence>MKKSIGLVELRSIAKGIEATDEMLKAANVEIVLSTAICPGKYITIIKGEVGAVKSSIAVGKEVGDTFLLESFIIPNVSEDIFPALSGTTAIEHIASLGVVETMSATASIIAGDILVKSANVKLIEIRLARGLGGKGFVLITGDVSSIKTAIKSCEEGLKETGSIVSTVVIPSPSKELVSSIFQI</sequence>
<evidence type="ECO:0000256" key="3">
    <source>
        <dbReference type="PROSITE-ProRule" id="PRU01278"/>
    </source>
</evidence>
<dbReference type="InterPro" id="IPR050575">
    <property type="entry name" value="BMC_shell"/>
</dbReference>
<dbReference type="SUPFAM" id="SSF143414">
    <property type="entry name" value="CcmK-like"/>
    <property type="match status" value="2"/>
</dbReference>